<evidence type="ECO:0000256" key="1">
    <source>
        <dbReference type="SAM" id="SignalP"/>
    </source>
</evidence>
<evidence type="ECO:0000259" key="2">
    <source>
        <dbReference type="Pfam" id="PF07589"/>
    </source>
</evidence>
<dbReference type="NCBIfam" id="TIGR02595">
    <property type="entry name" value="PEP_CTERM"/>
    <property type="match status" value="1"/>
</dbReference>
<sequence length="181" mass="18607">MKLKPLLAALSLATASLASQAGVYDLGVLSVSPADPTFAVHGVTAQPSVFTDWWSFSVPTNASLVSFASNTLLLSGFTELFGLKLSITHTIGGTAIVSDYQSLSNITLSPGGNYYLGVTGKTAGSHGGVYSLLAQAAPVPEPSTYAMLGLGIGVLALMSRRRRKEEAEAEAPGLAHPLATA</sequence>
<gene>
    <name evidence="3" type="ORF">GCM10009107_19150</name>
</gene>
<accession>A0ABP3VA12</accession>
<dbReference type="Pfam" id="PF07589">
    <property type="entry name" value="PEP-CTERM"/>
    <property type="match status" value="1"/>
</dbReference>
<comment type="caution">
    <text evidence="3">The sequence shown here is derived from an EMBL/GenBank/DDBJ whole genome shotgun (WGS) entry which is preliminary data.</text>
</comment>
<dbReference type="Proteomes" id="UP001500279">
    <property type="component" value="Unassembled WGS sequence"/>
</dbReference>
<organism evidence="3 4">
    <name type="scientific">Ideonella azotifigens</name>
    <dbReference type="NCBI Taxonomy" id="513160"/>
    <lineage>
        <taxon>Bacteria</taxon>
        <taxon>Pseudomonadati</taxon>
        <taxon>Pseudomonadota</taxon>
        <taxon>Betaproteobacteria</taxon>
        <taxon>Burkholderiales</taxon>
        <taxon>Sphaerotilaceae</taxon>
        <taxon>Ideonella</taxon>
    </lineage>
</organism>
<dbReference type="InterPro" id="IPR013424">
    <property type="entry name" value="Ice-binding_C"/>
</dbReference>
<keyword evidence="4" id="KW-1185">Reference proteome</keyword>
<proteinExistence type="predicted"/>
<dbReference type="EMBL" id="BAAAEW010000008">
    <property type="protein sequence ID" value="GAA0748942.1"/>
    <property type="molecule type" value="Genomic_DNA"/>
</dbReference>
<keyword evidence="1" id="KW-0732">Signal</keyword>
<evidence type="ECO:0000313" key="4">
    <source>
        <dbReference type="Proteomes" id="UP001500279"/>
    </source>
</evidence>
<feature type="domain" description="Ice-binding protein C-terminal" evidence="2">
    <location>
        <begin position="138"/>
        <end position="162"/>
    </location>
</feature>
<dbReference type="RefSeq" id="WP_141291326.1">
    <property type="nucleotide sequence ID" value="NZ_BAAAEW010000008.1"/>
</dbReference>
<evidence type="ECO:0000313" key="3">
    <source>
        <dbReference type="EMBL" id="GAA0748942.1"/>
    </source>
</evidence>
<name>A0ABP3VA12_9BURK</name>
<dbReference type="NCBIfam" id="NF038126">
    <property type="entry name" value="PEP_CTERM_FxDxF"/>
    <property type="match status" value="1"/>
</dbReference>
<feature type="chain" id="PRO_5045477147" description="Ice-binding protein C-terminal domain-containing protein" evidence="1">
    <location>
        <begin position="22"/>
        <end position="181"/>
    </location>
</feature>
<feature type="signal peptide" evidence="1">
    <location>
        <begin position="1"/>
        <end position="21"/>
    </location>
</feature>
<protein>
    <recommendedName>
        <fullName evidence="2">Ice-binding protein C-terminal domain-containing protein</fullName>
    </recommendedName>
</protein>
<reference evidence="4" key="1">
    <citation type="journal article" date="2019" name="Int. J. Syst. Evol. Microbiol.">
        <title>The Global Catalogue of Microorganisms (GCM) 10K type strain sequencing project: providing services to taxonomists for standard genome sequencing and annotation.</title>
        <authorList>
            <consortium name="The Broad Institute Genomics Platform"/>
            <consortium name="The Broad Institute Genome Sequencing Center for Infectious Disease"/>
            <person name="Wu L."/>
            <person name="Ma J."/>
        </authorList>
    </citation>
    <scope>NUCLEOTIDE SEQUENCE [LARGE SCALE GENOMIC DNA]</scope>
    <source>
        <strain evidence="4">JCM 15503</strain>
    </source>
</reference>